<keyword evidence="3" id="KW-1185">Reference proteome</keyword>
<dbReference type="EMBL" id="AWUE01016560">
    <property type="protein sequence ID" value="OMO90371.1"/>
    <property type="molecule type" value="Genomic_DNA"/>
</dbReference>
<dbReference type="AlphaFoldDB" id="A0A1R3J6C6"/>
<evidence type="ECO:0000313" key="3">
    <source>
        <dbReference type="Proteomes" id="UP000187203"/>
    </source>
</evidence>
<evidence type="ECO:0000256" key="1">
    <source>
        <dbReference type="SAM" id="Phobius"/>
    </source>
</evidence>
<keyword evidence="1" id="KW-0812">Transmembrane</keyword>
<keyword evidence="1" id="KW-1133">Transmembrane helix</keyword>
<keyword evidence="1" id="KW-0472">Membrane</keyword>
<feature type="transmembrane region" description="Helical" evidence="1">
    <location>
        <begin position="21"/>
        <end position="43"/>
    </location>
</feature>
<feature type="transmembrane region" description="Helical" evidence="1">
    <location>
        <begin position="132"/>
        <end position="152"/>
    </location>
</feature>
<accession>A0A1R3J6C6</accession>
<dbReference type="Proteomes" id="UP000187203">
    <property type="component" value="Unassembled WGS sequence"/>
</dbReference>
<protein>
    <submittedName>
        <fullName evidence="2">Cytochrome p450</fullName>
    </submittedName>
</protein>
<gene>
    <name evidence="2" type="ORF">COLO4_19214</name>
</gene>
<comment type="caution">
    <text evidence="2">The sequence shown here is derived from an EMBL/GenBank/DDBJ whole genome shotgun (WGS) entry which is preliminary data.</text>
</comment>
<proteinExistence type="predicted"/>
<reference evidence="3" key="1">
    <citation type="submission" date="2013-09" db="EMBL/GenBank/DDBJ databases">
        <title>Corchorus olitorius genome sequencing.</title>
        <authorList>
            <person name="Alam M."/>
            <person name="Haque M.S."/>
            <person name="Islam M.S."/>
            <person name="Emdad E.M."/>
            <person name="Islam M.M."/>
            <person name="Ahmed B."/>
            <person name="Halim A."/>
            <person name="Hossen Q.M.M."/>
            <person name="Hossain M.Z."/>
            <person name="Ahmed R."/>
            <person name="Khan M.M."/>
            <person name="Islam R."/>
            <person name="Rashid M.M."/>
            <person name="Khan S.A."/>
            <person name="Rahman M.S."/>
            <person name="Alam M."/>
            <person name="Yahiya A.S."/>
            <person name="Khan M.S."/>
            <person name="Azam M.S."/>
            <person name="Haque T."/>
            <person name="Lashkar M.Z.H."/>
            <person name="Akhand A.I."/>
            <person name="Morshed G."/>
            <person name="Roy S."/>
            <person name="Uddin K.S."/>
            <person name="Rabeya T."/>
            <person name="Hossain A.S."/>
            <person name="Chowdhury A."/>
            <person name="Snigdha A.R."/>
            <person name="Mortoza M.S."/>
            <person name="Matin S.A."/>
            <person name="Hoque S.M.E."/>
            <person name="Islam M.K."/>
            <person name="Roy D.K."/>
            <person name="Haider R."/>
            <person name="Moosa M.M."/>
            <person name="Elias S.M."/>
            <person name="Hasan A.M."/>
            <person name="Jahan S."/>
            <person name="Shafiuddin M."/>
            <person name="Mahmood N."/>
            <person name="Shommy N.S."/>
        </authorList>
    </citation>
    <scope>NUCLEOTIDE SEQUENCE [LARGE SCALE GENOMIC DNA]</scope>
    <source>
        <strain evidence="3">cv. O-4</strain>
    </source>
</reference>
<evidence type="ECO:0000313" key="2">
    <source>
        <dbReference type="EMBL" id="OMO90371.1"/>
    </source>
</evidence>
<organism evidence="2 3">
    <name type="scientific">Corchorus olitorius</name>
    <dbReference type="NCBI Taxonomy" id="93759"/>
    <lineage>
        <taxon>Eukaryota</taxon>
        <taxon>Viridiplantae</taxon>
        <taxon>Streptophyta</taxon>
        <taxon>Embryophyta</taxon>
        <taxon>Tracheophyta</taxon>
        <taxon>Spermatophyta</taxon>
        <taxon>Magnoliopsida</taxon>
        <taxon>eudicotyledons</taxon>
        <taxon>Gunneridae</taxon>
        <taxon>Pentapetalae</taxon>
        <taxon>rosids</taxon>
        <taxon>malvids</taxon>
        <taxon>Malvales</taxon>
        <taxon>Malvaceae</taxon>
        <taxon>Grewioideae</taxon>
        <taxon>Apeibeae</taxon>
        <taxon>Corchorus</taxon>
    </lineage>
</organism>
<name>A0A1R3J6C6_9ROSI</name>
<feature type="transmembrane region" description="Helical" evidence="1">
    <location>
        <begin position="99"/>
        <end position="120"/>
    </location>
</feature>
<sequence>MNPMKDPFLKKTKSIKRYETAFERTIVSIITLIITVTMSMLWFSHGEKLVQGLVNSLEIRAKIMGKMKEVWEVLILSSALFLLKGIFRPSDRRKGSVQAQINYFLNLELAVFTVVELILITDIVYDEGYVGLLTRLVLNLLAMSYFVGLRVLQQLCEFLHFIWRHEFLYVGNVFEIRNGGKYQIIDIHLKGVGGLICKEESTGRIVNMPSNSFLRATLVLGNYTVEGRV</sequence>
<feature type="transmembrane region" description="Helical" evidence="1">
    <location>
        <begin position="70"/>
        <end position="87"/>
    </location>
</feature>